<dbReference type="Proteomes" id="UP000520814">
    <property type="component" value="Unassembled WGS sequence"/>
</dbReference>
<name>A0A7W9SWF1_ARMRO</name>
<dbReference type="InterPro" id="IPR017894">
    <property type="entry name" value="HTH_IS21_transposase_type"/>
</dbReference>
<reference evidence="3 4" key="1">
    <citation type="submission" date="2020-08" db="EMBL/GenBank/DDBJ databases">
        <title>Genomic Encyclopedia of Type Strains, Phase IV (KMG-IV): sequencing the most valuable type-strain genomes for metagenomic binning, comparative biology and taxonomic classification.</title>
        <authorList>
            <person name="Goeker M."/>
        </authorList>
    </citation>
    <scope>NUCLEOTIDE SEQUENCE [LARGE SCALE GENOMIC DNA]</scope>
    <source>
        <strain evidence="3 4">DSM 23562</strain>
    </source>
</reference>
<evidence type="ECO:0000313" key="3">
    <source>
        <dbReference type="EMBL" id="MBB6054095.1"/>
    </source>
</evidence>
<dbReference type="InterPro" id="IPR002560">
    <property type="entry name" value="Transposase_DDE"/>
</dbReference>
<gene>
    <name evidence="3" type="ORF">HNQ39_005942</name>
</gene>
<dbReference type="AlphaFoldDB" id="A0A7W9SWF1"/>
<proteinExistence type="predicted"/>
<dbReference type="Gene3D" id="1.10.10.60">
    <property type="entry name" value="Homeodomain-like"/>
    <property type="match status" value="1"/>
</dbReference>
<comment type="caution">
    <text evidence="3">The sequence shown here is derived from an EMBL/GenBank/DDBJ whole genome shotgun (WGS) entry which is preliminary data.</text>
</comment>
<evidence type="ECO:0000313" key="4">
    <source>
        <dbReference type="Proteomes" id="UP000520814"/>
    </source>
</evidence>
<dbReference type="PANTHER" id="PTHR33498">
    <property type="entry name" value="TRANSPOSASE FOR INSERTION SEQUENCE ELEMENT IS1557"/>
    <property type="match status" value="1"/>
</dbReference>
<keyword evidence="4" id="KW-1185">Reference proteome</keyword>
<feature type="region of interest" description="Disordered" evidence="1">
    <location>
        <begin position="207"/>
        <end position="228"/>
    </location>
</feature>
<feature type="domain" description="HTH IS21-type" evidence="2">
    <location>
        <begin position="233"/>
        <end position="295"/>
    </location>
</feature>
<dbReference type="NCBIfam" id="NF033550">
    <property type="entry name" value="transpos_ISL3"/>
    <property type="match status" value="1"/>
</dbReference>
<dbReference type="RefSeq" id="WP_184204178.1">
    <property type="nucleotide sequence ID" value="NZ_JACHGW010000014.1"/>
</dbReference>
<dbReference type="Pfam" id="PF01610">
    <property type="entry name" value="DDE_Tnp_ISL3"/>
    <property type="match status" value="2"/>
</dbReference>
<evidence type="ECO:0000259" key="2">
    <source>
        <dbReference type="PROSITE" id="PS50531"/>
    </source>
</evidence>
<evidence type="ECO:0000256" key="1">
    <source>
        <dbReference type="SAM" id="MobiDB-lite"/>
    </source>
</evidence>
<dbReference type="InterPro" id="IPR047951">
    <property type="entry name" value="Transpos_ISL3"/>
</dbReference>
<dbReference type="PANTHER" id="PTHR33498:SF1">
    <property type="entry name" value="TRANSPOSASE FOR INSERTION SEQUENCE ELEMENT IS1557"/>
    <property type="match status" value="1"/>
</dbReference>
<dbReference type="EMBL" id="JACHGW010000014">
    <property type="protein sequence ID" value="MBB6054095.1"/>
    <property type="molecule type" value="Genomic_DNA"/>
</dbReference>
<accession>A0A7W9SWF1</accession>
<dbReference type="PROSITE" id="PS50531">
    <property type="entry name" value="HTH_IS21"/>
    <property type="match status" value="1"/>
</dbReference>
<sequence length="476" mass="54368">MLNPPHTFLGTVHTLAKFFCDNPLCQRRVFTQQLPKLVRRYQRKTARLESVLLQLLWRVGASAALQIATLLGLIISDDSILYQFKKTPSRDDSASCPAEIGIDDFAFRKGQTYGTILIDLTTRKPIDLLPDREKATVEKWLHEHPGVRVVSRDRSQIFADAVREAAPEAVHVADRFHLLKNLMEALEQQIGKEANAIRSILLPSSPSLEDAGSVEPSRRAQRRKEETRQQRFERWQKAHELHQQGYFKKEIARMIGVDSKTIQTYLNSEVYPERQRYPPVNGALTPYKDYILNRWESGCQNALQLWREVKQQGFTGGATAVRDFVFPLRSPGMTVQVKRAERMIPTPRSLAWQLVLPERGTKKQKEVATKLCEALPVLPQCRELVVSFQDMMRRRAADELNDWLERASTSGCPSFASFSRGIRSDLAAVESAFSLEWSNGPTEGNVNRLKFVKRQGYGRASFDLLKRRVLPLQMPI</sequence>
<organism evidence="3 4">
    <name type="scientific">Armatimonas rosea</name>
    <dbReference type="NCBI Taxonomy" id="685828"/>
    <lineage>
        <taxon>Bacteria</taxon>
        <taxon>Bacillati</taxon>
        <taxon>Armatimonadota</taxon>
        <taxon>Armatimonadia</taxon>
        <taxon>Armatimonadales</taxon>
        <taxon>Armatimonadaceae</taxon>
        <taxon>Armatimonas</taxon>
    </lineage>
</organism>
<protein>
    <submittedName>
        <fullName evidence="3">Transposase</fullName>
    </submittedName>
</protein>